<accession>A0ABT8CQE1</accession>
<gene>
    <name evidence="1" type="ORF">QWY96_20345</name>
</gene>
<dbReference type="EMBL" id="JAUFQY010000002">
    <property type="protein sequence ID" value="MDN3702671.1"/>
    <property type="molecule type" value="Genomic_DNA"/>
</dbReference>
<evidence type="ECO:0000313" key="1">
    <source>
        <dbReference type="EMBL" id="MDN3702671.1"/>
    </source>
</evidence>
<dbReference type="Proteomes" id="UP001223712">
    <property type="component" value="Unassembled WGS sequence"/>
</dbReference>
<name>A0ABT8CQE1_9VIBR</name>
<keyword evidence="2" id="KW-1185">Reference proteome</keyword>
<dbReference type="RefSeq" id="WP_261840382.1">
    <property type="nucleotide sequence ID" value="NZ_AP025459.1"/>
</dbReference>
<protein>
    <submittedName>
        <fullName evidence="1">Threonine transporter RhtB</fullName>
    </submittedName>
</protein>
<reference evidence="2" key="1">
    <citation type="journal article" date="2019" name="Int. J. Syst. Evol. Microbiol.">
        <title>The Global Catalogue of Microorganisms (GCM) 10K type strain sequencing project: providing services to taxonomists for standard genome sequencing and annotation.</title>
        <authorList>
            <consortium name="The Broad Institute Genomics Platform"/>
            <consortium name="The Broad Institute Genome Sequencing Center for Infectious Disease"/>
            <person name="Wu L."/>
            <person name="Ma J."/>
        </authorList>
    </citation>
    <scope>NUCLEOTIDE SEQUENCE [LARGE SCALE GENOMIC DNA]</scope>
    <source>
        <strain evidence="2">CECT 7226</strain>
    </source>
</reference>
<proteinExistence type="predicted"/>
<organism evidence="1 2">
    <name type="scientific">Vibrio artabrorum</name>
    <dbReference type="NCBI Taxonomy" id="446374"/>
    <lineage>
        <taxon>Bacteria</taxon>
        <taxon>Pseudomonadati</taxon>
        <taxon>Pseudomonadota</taxon>
        <taxon>Gammaproteobacteria</taxon>
        <taxon>Vibrionales</taxon>
        <taxon>Vibrionaceae</taxon>
        <taxon>Vibrio</taxon>
    </lineage>
</organism>
<comment type="caution">
    <text evidence="1">The sequence shown here is derived from an EMBL/GenBank/DDBJ whole genome shotgun (WGS) entry which is preliminary data.</text>
</comment>
<sequence length="189" mass="22557">MKLLIRIFLILTIFTFALGSTALWRGFKQLHFVEKGLDWSWLWEYYLPFSNGLQVTRTQDTKQLLLRRVYLEENIVIFVLTTFDNKLEVDIVNKETCEPKSNKSIFISFNHQPISHSFMTCESSGESYIYRAINKRLKSVEFSFNNHNFREDFTQWPISKLKADQFKQQHSNFFEKQRGASGSYQWLRD</sequence>
<evidence type="ECO:0000313" key="2">
    <source>
        <dbReference type="Proteomes" id="UP001223712"/>
    </source>
</evidence>